<keyword evidence="4" id="KW-1185">Reference proteome</keyword>
<evidence type="ECO:0000256" key="1">
    <source>
        <dbReference type="SAM" id="MobiDB-lite"/>
    </source>
</evidence>
<feature type="compositionally biased region" description="Basic and acidic residues" evidence="1">
    <location>
        <begin position="116"/>
        <end position="126"/>
    </location>
</feature>
<proteinExistence type="predicted"/>
<feature type="transmembrane region" description="Helical" evidence="2">
    <location>
        <begin position="23"/>
        <end position="45"/>
    </location>
</feature>
<comment type="caution">
    <text evidence="3">The sequence shown here is derived from an EMBL/GenBank/DDBJ whole genome shotgun (WGS) entry which is preliminary data.</text>
</comment>
<accession>A0A9D4ZAA5</accession>
<evidence type="ECO:0000256" key="2">
    <source>
        <dbReference type="SAM" id="Phobius"/>
    </source>
</evidence>
<gene>
    <name evidence="3" type="ORF">GOP47_0019201</name>
</gene>
<dbReference type="EMBL" id="JABFUD020000018">
    <property type="protein sequence ID" value="KAI5066577.1"/>
    <property type="molecule type" value="Genomic_DNA"/>
</dbReference>
<feature type="region of interest" description="Disordered" evidence="1">
    <location>
        <begin position="107"/>
        <end position="126"/>
    </location>
</feature>
<keyword evidence="2" id="KW-1133">Transmembrane helix</keyword>
<keyword evidence="2" id="KW-0472">Membrane</keyword>
<organism evidence="3 4">
    <name type="scientific">Adiantum capillus-veneris</name>
    <name type="common">Maidenhair fern</name>
    <dbReference type="NCBI Taxonomy" id="13818"/>
    <lineage>
        <taxon>Eukaryota</taxon>
        <taxon>Viridiplantae</taxon>
        <taxon>Streptophyta</taxon>
        <taxon>Embryophyta</taxon>
        <taxon>Tracheophyta</taxon>
        <taxon>Polypodiopsida</taxon>
        <taxon>Polypodiidae</taxon>
        <taxon>Polypodiales</taxon>
        <taxon>Pteridineae</taxon>
        <taxon>Pteridaceae</taxon>
        <taxon>Vittarioideae</taxon>
        <taxon>Adiantum</taxon>
    </lineage>
</organism>
<keyword evidence="2" id="KW-0812">Transmembrane</keyword>
<protein>
    <submittedName>
        <fullName evidence="3">Uncharacterized protein</fullName>
    </submittedName>
</protein>
<dbReference type="OrthoDB" id="10512421at2759"/>
<dbReference type="Proteomes" id="UP000886520">
    <property type="component" value="Chromosome 18"/>
</dbReference>
<reference evidence="3" key="1">
    <citation type="submission" date="2021-01" db="EMBL/GenBank/DDBJ databases">
        <title>Adiantum capillus-veneris genome.</title>
        <authorList>
            <person name="Fang Y."/>
            <person name="Liao Q."/>
        </authorList>
    </citation>
    <scope>NUCLEOTIDE SEQUENCE</scope>
    <source>
        <strain evidence="3">H3</strain>
        <tissue evidence="3">Leaf</tissue>
    </source>
</reference>
<evidence type="ECO:0000313" key="3">
    <source>
        <dbReference type="EMBL" id="KAI5066577.1"/>
    </source>
</evidence>
<evidence type="ECO:0000313" key="4">
    <source>
        <dbReference type="Proteomes" id="UP000886520"/>
    </source>
</evidence>
<sequence length="126" mass="13721">MSSTTGCPSNSKLCAQPYPIRDYFLALFITVVCLVCLRMLLYASYHAWLRIEARRQMLLQPMESPPLGGQGLPSAAGNSLSISTPPVFEPRVFVIVPGKDRPTFVAMPAPLAPSRDSVKASDTPKL</sequence>
<name>A0A9D4ZAA5_ADICA</name>
<dbReference type="AlphaFoldDB" id="A0A9D4ZAA5"/>